<evidence type="ECO:0000256" key="7">
    <source>
        <dbReference type="ARBA" id="ARBA00023136"/>
    </source>
</evidence>
<dbReference type="Gene3D" id="2.60.40.150">
    <property type="entry name" value="C2 domain"/>
    <property type="match status" value="2"/>
</dbReference>
<dbReference type="Pfam" id="PF02318">
    <property type="entry name" value="FYVE_2"/>
    <property type="match status" value="1"/>
</dbReference>
<reference evidence="18 19" key="1">
    <citation type="journal article" date="2023" name="bioRxiv">
        <title>Conserved and derived expression patterns and positive selection on dental genes reveal complex evolutionary context of ever-growing rodent molars.</title>
        <authorList>
            <person name="Calamari Z.T."/>
            <person name="Song A."/>
            <person name="Cohen E."/>
            <person name="Akter M."/>
            <person name="Roy R.D."/>
            <person name="Hallikas O."/>
            <person name="Christensen M.M."/>
            <person name="Li P."/>
            <person name="Marangoni P."/>
            <person name="Jernvall J."/>
            <person name="Klein O.D."/>
        </authorList>
    </citation>
    <scope>NUCLEOTIDE SEQUENCE [LARGE SCALE GENOMIC DNA]</scope>
    <source>
        <strain evidence="18">V071</strain>
    </source>
</reference>
<dbReference type="InterPro" id="IPR043567">
    <property type="entry name" value="SYTL1-5_C2B"/>
</dbReference>
<keyword evidence="6" id="KW-0862">Zinc</keyword>
<keyword evidence="2" id="KW-0597">Phosphoprotein</keyword>
<accession>A0AAW0HDA2</accession>
<organism evidence="18 19">
    <name type="scientific">Myodes glareolus</name>
    <name type="common">Bank vole</name>
    <name type="synonym">Clethrionomys glareolus</name>
    <dbReference type="NCBI Taxonomy" id="447135"/>
    <lineage>
        <taxon>Eukaryota</taxon>
        <taxon>Metazoa</taxon>
        <taxon>Chordata</taxon>
        <taxon>Craniata</taxon>
        <taxon>Vertebrata</taxon>
        <taxon>Euteleostomi</taxon>
        <taxon>Mammalia</taxon>
        <taxon>Eutheria</taxon>
        <taxon>Euarchontoglires</taxon>
        <taxon>Glires</taxon>
        <taxon>Rodentia</taxon>
        <taxon>Myomorpha</taxon>
        <taxon>Muroidea</taxon>
        <taxon>Cricetidae</taxon>
        <taxon>Arvicolinae</taxon>
        <taxon>Myodes</taxon>
    </lineage>
</organism>
<dbReference type="GO" id="GO:0006886">
    <property type="term" value="P:intracellular protein transport"/>
    <property type="evidence" value="ECO:0007669"/>
    <property type="project" value="InterPro"/>
</dbReference>
<dbReference type="PANTHER" id="PTHR45716">
    <property type="entry name" value="BITESIZE, ISOFORM I"/>
    <property type="match status" value="1"/>
</dbReference>
<dbReference type="Pfam" id="PF00168">
    <property type="entry name" value="C2"/>
    <property type="match status" value="2"/>
</dbReference>
<keyword evidence="7" id="KW-0472">Membrane</keyword>
<evidence type="ECO:0000256" key="12">
    <source>
        <dbReference type="ARBA" id="ARBA00075520"/>
    </source>
</evidence>
<keyword evidence="8" id="KW-0968">Cytoplasmic vesicle</keyword>
<dbReference type="Gene3D" id="3.30.40.10">
    <property type="entry name" value="Zinc/RING finger domain, C3HC4 (zinc finger)"/>
    <property type="match status" value="1"/>
</dbReference>
<comment type="function">
    <text evidence="9">Modulates exocytosis of dense-core granules and secretion of hormones in the pancreas and the pituitary. Interacts with vesicles containing negatively charged phospholipids in a Ca(2+)-independent manner.</text>
</comment>
<dbReference type="PROSITE" id="PS50004">
    <property type="entry name" value="C2"/>
    <property type="match status" value="2"/>
</dbReference>
<dbReference type="InterPro" id="IPR037303">
    <property type="entry name" value="SLP-4/5_C2A"/>
</dbReference>
<dbReference type="GO" id="GO:0005543">
    <property type="term" value="F:phospholipid binding"/>
    <property type="evidence" value="ECO:0007669"/>
    <property type="project" value="InterPro"/>
</dbReference>
<keyword evidence="14" id="KW-0175">Coiled coil</keyword>
<comment type="subcellular location">
    <subcellularLocation>
        <location evidence="1">Cytoplasmic vesicle</location>
        <location evidence="1">Secretory vesicle membrane</location>
        <topology evidence="1">Peripheral membrane protein</topology>
    </subcellularLocation>
</comment>
<feature type="coiled-coil region" evidence="14">
    <location>
        <begin position="22"/>
        <end position="49"/>
    </location>
</feature>
<evidence type="ECO:0000256" key="11">
    <source>
        <dbReference type="ARBA" id="ARBA00072166"/>
    </source>
</evidence>
<evidence type="ECO:0000256" key="10">
    <source>
        <dbReference type="ARBA" id="ARBA00063761"/>
    </source>
</evidence>
<dbReference type="GO" id="GO:0042043">
    <property type="term" value="F:neurexin family protein binding"/>
    <property type="evidence" value="ECO:0007669"/>
    <property type="project" value="TreeGrafter"/>
</dbReference>
<dbReference type="InterPro" id="IPR044134">
    <property type="entry name" value="FYVE_Slp4"/>
</dbReference>
<dbReference type="GO" id="GO:0070382">
    <property type="term" value="C:exocytic vesicle"/>
    <property type="evidence" value="ECO:0007669"/>
    <property type="project" value="TreeGrafter"/>
</dbReference>
<keyword evidence="19" id="KW-1185">Reference proteome</keyword>
<dbReference type="SUPFAM" id="SSF57903">
    <property type="entry name" value="FYVE/PHD zinc finger"/>
    <property type="match status" value="1"/>
</dbReference>
<dbReference type="PROSITE" id="PS50916">
    <property type="entry name" value="RABBD"/>
    <property type="match status" value="1"/>
</dbReference>
<dbReference type="InterPro" id="IPR035892">
    <property type="entry name" value="C2_domain_sf"/>
</dbReference>
<evidence type="ECO:0000256" key="3">
    <source>
        <dbReference type="ARBA" id="ARBA00022723"/>
    </source>
</evidence>
<feature type="domain" description="RabBD" evidence="17">
    <location>
        <begin position="4"/>
        <end position="122"/>
    </location>
</feature>
<dbReference type="CDD" id="cd04029">
    <property type="entry name" value="C2A_SLP-4_5"/>
    <property type="match status" value="1"/>
</dbReference>
<dbReference type="Proteomes" id="UP001488838">
    <property type="component" value="Unassembled WGS sequence"/>
</dbReference>
<dbReference type="GO" id="GO:0006887">
    <property type="term" value="P:exocytosis"/>
    <property type="evidence" value="ECO:0007669"/>
    <property type="project" value="TreeGrafter"/>
</dbReference>
<dbReference type="CDD" id="cd15764">
    <property type="entry name" value="FYVE_Slp4"/>
    <property type="match status" value="1"/>
</dbReference>
<dbReference type="PANTHER" id="PTHR45716:SF4">
    <property type="entry name" value="SYNAPTOTAGMIN-LIKE PROTEIN 4"/>
    <property type="match status" value="1"/>
</dbReference>
<dbReference type="SUPFAM" id="SSF49562">
    <property type="entry name" value="C2 domain (Calcium/lipid-binding domain, CaLB)"/>
    <property type="match status" value="2"/>
</dbReference>
<evidence type="ECO:0000256" key="14">
    <source>
        <dbReference type="SAM" id="Coils"/>
    </source>
</evidence>
<evidence type="ECO:0000313" key="18">
    <source>
        <dbReference type="EMBL" id="KAK7799445.1"/>
    </source>
</evidence>
<feature type="domain" description="C2" evidence="16">
    <location>
        <begin position="357"/>
        <end position="479"/>
    </location>
</feature>
<name>A0AAW0HDA2_MYOGA</name>
<feature type="region of interest" description="Disordered" evidence="15">
    <location>
        <begin position="195"/>
        <end position="221"/>
    </location>
</feature>
<evidence type="ECO:0000256" key="1">
    <source>
        <dbReference type="ARBA" id="ARBA00004268"/>
    </source>
</evidence>
<comment type="caution">
    <text evidence="18">The sequence shown here is derived from an EMBL/GenBank/DDBJ whole genome shotgun (WGS) entry which is preliminary data.</text>
</comment>
<evidence type="ECO:0000259" key="16">
    <source>
        <dbReference type="PROSITE" id="PS50004"/>
    </source>
</evidence>
<dbReference type="AlphaFoldDB" id="A0AAW0HDA2"/>
<dbReference type="InterPro" id="IPR041282">
    <property type="entry name" value="FYVE_2"/>
</dbReference>
<dbReference type="InterPro" id="IPR011011">
    <property type="entry name" value="Znf_FYVE_PHD"/>
</dbReference>
<dbReference type="EMBL" id="JBBHLL010000613">
    <property type="protein sequence ID" value="KAK7799445.1"/>
    <property type="molecule type" value="Genomic_DNA"/>
</dbReference>
<gene>
    <name evidence="18" type="ORF">U0070_007105</name>
</gene>
<evidence type="ECO:0000256" key="8">
    <source>
        <dbReference type="ARBA" id="ARBA00023329"/>
    </source>
</evidence>
<evidence type="ECO:0000256" key="13">
    <source>
        <dbReference type="ARBA" id="ARBA00082389"/>
    </source>
</evidence>
<dbReference type="InterPro" id="IPR010911">
    <property type="entry name" value="Rab_BD"/>
</dbReference>
<dbReference type="GO" id="GO:0031267">
    <property type="term" value="F:small GTPase binding"/>
    <property type="evidence" value="ECO:0007669"/>
    <property type="project" value="InterPro"/>
</dbReference>
<dbReference type="InterPro" id="IPR000008">
    <property type="entry name" value="C2_dom"/>
</dbReference>
<comment type="subunit">
    <text evidence="10">Part of a ternary complex containing STX1A and RAB27A. Can bind both dominant negative and dominant active mutants of RAB27A. Binds STXBP1, RAB3A, RAB8A and RAB27B. Interacts with MYO5A.</text>
</comment>
<dbReference type="FunFam" id="2.60.40.150:FF:000121">
    <property type="entry name" value="Synaptotagmin-like 4, isoform CRA_a"/>
    <property type="match status" value="1"/>
</dbReference>
<evidence type="ECO:0000256" key="2">
    <source>
        <dbReference type="ARBA" id="ARBA00022553"/>
    </source>
</evidence>
<protein>
    <recommendedName>
        <fullName evidence="11">Synaptotagmin-like protein 4</fullName>
    </recommendedName>
    <alternativeName>
        <fullName evidence="12">Exophilin-2</fullName>
    </alternativeName>
    <alternativeName>
        <fullName evidence="13">Granuphilin</fullName>
    </alternativeName>
</protein>
<evidence type="ECO:0000313" key="19">
    <source>
        <dbReference type="Proteomes" id="UP001488838"/>
    </source>
</evidence>
<proteinExistence type="predicted"/>
<evidence type="ECO:0000256" key="15">
    <source>
        <dbReference type="SAM" id="MobiDB-lite"/>
    </source>
</evidence>
<dbReference type="GO" id="GO:0030658">
    <property type="term" value="C:transport vesicle membrane"/>
    <property type="evidence" value="ECO:0007669"/>
    <property type="project" value="UniProtKB-SubCell"/>
</dbReference>
<evidence type="ECO:0000259" key="17">
    <source>
        <dbReference type="PROSITE" id="PS50916"/>
    </source>
</evidence>
<dbReference type="GO" id="GO:0008270">
    <property type="term" value="F:zinc ion binding"/>
    <property type="evidence" value="ECO:0007669"/>
    <property type="project" value="UniProtKB-KW"/>
</dbReference>
<evidence type="ECO:0000256" key="9">
    <source>
        <dbReference type="ARBA" id="ARBA00053613"/>
    </source>
</evidence>
<dbReference type="FunFam" id="2.60.40.150:FF:000006">
    <property type="entry name" value="Synaptotagmin-like 5, isoform CRA_a"/>
    <property type="match status" value="1"/>
</dbReference>
<keyword evidence="3" id="KW-0479">Metal-binding</keyword>
<feature type="domain" description="C2" evidence="16">
    <location>
        <begin position="532"/>
        <end position="658"/>
    </location>
</feature>
<keyword evidence="5" id="KW-0863">Zinc-finger</keyword>
<evidence type="ECO:0000256" key="6">
    <source>
        <dbReference type="ARBA" id="ARBA00022833"/>
    </source>
</evidence>
<dbReference type="CDD" id="cd04020">
    <property type="entry name" value="C2B_SLP_1-2-3-4"/>
    <property type="match status" value="1"/>
</dbReference>
<sequence>MSEILDLSFLSDMERDLILSVLQRDEELRRADEKRIRRLKNELLEIKRKGAKRGSQHYSDRTCARCQESLGRLSPKSNTCVGCNHLVCRECRIVESNGSWRCKVCAKEIELKKATGDWFYDQKVNRFAYRTGSEIIRMSLRRKPAANKRETVGQPLLQQTQMADIWPGRKIIQEQQKEPSVPFEVPKLRSGKSALEAESESLDSYTADSDSTSRRDSLDKSGLFPEWKKMSAPKSQIEKEIQPGSQNAVCVDEGDMIFKKNTRKILRPSEYTKSVIDLRPEDVAPESGILGDRSKSVPGLSADMEEEEEEEEDIDHLVKLHRQKLARGSMQSGSSMSTIGSMMSIYSEAGDFGNVSVTGKIVFSLKFEQKTQTLVIHVKECHQLAYADEAKKRSNPYVKTYLLPDKSRQGKRKTSIKRDTINPLYDETFRYEISESLLAQRTLQFSVWHHGRFGRNTFLGEAEVHMDSWKLDKKLDHCLPLHGKTKLVYSGSTISAESSPGLPAHKGELVVSLKYIPASKLPVGGDRKKTTKKAEEKRSIVAEKGKGGEGGELQVWIKEAKNLTAAKSGGTSDSFVKGYLLPMRNKASKRKTPVMKKTLNPHYNHTFVYNGVRLEDLQHMCLELTVWDREPLASNDFLGGVRLGVGTGISNGEVVDWMDSTGEEVSLWQKMQRYPGSWAEGTLQLRSSMVKQKLGV</sequence>
<evidence type="ECO:0000256" key="4">
    <source>
        <dbReference type="ARBA" id="ARBA00022737"/>
    </source>
</evidence>
<keyword evidence="4" id="KW-0677">Repeat</keyword>
<evidence type="ECO:0000256" key="5">
    <source>
        <dbReference type="ARBA" id="ARBA00022771"/>
    </source>
</evidence>
<dbReference type="GO" id="GO:0005886">
    <property type="term" value="C:plasma membrane"/>
    <property type="evidence" value="ECO:0007669"/>
    <property type="project" value="TreeGrafter"/>
</dbReference>
<dbReference type="FunFam" id="3.30.40.10:FF:000018">
    <property type="entry name" value="Synaptotagmin-like 5, isoform CRA_a"/>
    <property type="match status" value="1"/>
</dbReference>
<dbReference type="SMART" id="SM00239">
    <property type="entry name" value="C2"/>
    <property type="match status" value="2"/>
</dbReference>
<dbReference type="InterPro" id="IPR013083">
    <property type="entry name" value="Znf_RING/FYVE/PHD"/>
</dbReference>